<comment type="caution">
    <text evidence="1">The sequence shown here is derived from an EMBL/GenBank/DDBJ whole genome shotgun (WGS) entry which is preliminary data.</text>
</comment>
<keyword evidence="2" id="KW-1185">Reference proteome</keyword>
<dbReference type="EMBL" id="SRLO01000887">
    <property type="protein sequence ID" value="TNN44724.1"/>
    <property type="molecule type" value="Genomic_DNA"/>
</dbReference>
<sequence>MKSGQLVKEAVACPLVLAVSSFAERTSHVQQLLLAVAQVINVDERHLIEGQHRPLFDPVQDHGVQLGVVVQQGAVDLQAQQVGGEVDVLDARGKLACLGRHHLGPEYSRLSEVPRAGVDVGHPGQVPHGVGHAILTAIVRAEVQNLLGVLLHLHGDR</sequence>
<proteinExistence type="predicted"/>
<dbReference type="Proteomes" id="UP000314294">
    <property type="component" value="Unassembled WGS sequence"/>
</dbReference>
<name>A0A4Z2FVW5_9TELE</name>
<organism evidence="1 2">
    <name type="scientific">Liparis tanakae</name>
    <name type="common">Tanaka's snailfish</name>
    <dbReference type="NCBI Taxonomy" id="230148"/>
    <lineage>
        <taxon>Eukaryota</taxon>
        <taxon>Metazoa</taxon>
        <taxon>Chordata</taxon>
        <taxon>Craniata</taxon>
        <taxon>Vertebrata</taxon>
        <taxon>Euteleostomi</taxon>
        <taxon>Actinopterygii</taxon>
        <taxon>Neopterygii</taxon>
        <taxon>Teleostei</taxon>
        <taxon>Neoteleostei</taxon>
        <taxon>Acanthomorphata</taxon>
        <taxon>Eupercaria</taxon>
        <taxon>Perciformes</taxon>
        <taxon>Cottioidei</taxon>
        <taxon>Cottales</taxon>
        <taxon>Liparidae</taxon>
        <taxon>Liparis</taxon>
    </lineage>
</organism>
<evidence type="ECO:0000313" key="1">
    <source>
        <dbReference type="EMBL" id="TNN44724.1"/>
    </source>
</evidence>
<evidence type="ECO:0000313" key="2">
    <source>
        <dbReference type="Proteomes" id="UP000314294"/>
    </source>
</evidence>
<accession>A0A4Z2FVW5</accession>
<reference evidence="1 2" key="1">
    <citation type="submission" date="2019-03" db="EMBL/GenBank/DDBJ databases">
        <title>First draft genome of Liparis tanakae, snailfish: a comprehensive survey of snailfish specific genes.</title>
        <authorList>
            <person name="Kim W."/>
            <person name="Song I."/>
            <person name="Jeong J.-H."/>
            <person name="Kim D."/>
            <person name="Kim S."/>
            <person name="Ryu S."/>
            <person name="Song J.Y."/>
            <person name="Lee S.K."/>
        </authorList>
    </citation>
    <scope>NUCLEOTIDE SEQUENCE [LARGE SCALE GENOMIC DNA]</scope>
    <source>
        <tissue evidence="1">Muscle</tissue>
    </source>
</reference>
<gene>
    <name evidence="1" type="ORF">EYF80_045064</name>
</gene>
<protein>
    <submittedName>
        <fullName evidence="1">Uncharacterized protein</fullName>
    </submittedName>
</protein>
<dbReference type="AlphaFoldDB" id="A0A4Z2FVW5"/>